<keyword evidence="1" id="KW-1133">Transmembrane helix</keyword>
<organism evidence="2 3">
    <name type="scientific">Oikopleura dioica</name>
    <name type="common">Tunicate</name>
    <dbReference type="NCBI Taxonomy" id="34765"/>
    <lineage>
        <taxon>Eukaryota</taxon>
        <taxon>Metazoa</taxon>
        <taxon>Chordata</taxon>
        <taxon>Tunicata</taxon>
        <taxon>Appendicularia</taxon>
        <taxon>Copelata</taxon>
        <taxon>Oikopleuridae</taxon>
        <taxon>Oikopleura</taxon>
    </lineage>
</organism>
<feature type="transmembrane region" description="Helical" evidence="1">
    <location>
        <begin position="199"/>
        <end position="219"/>
    </location>
</feature>
<keyword evidence="1" id="KW-0472">Membrane</keyword>
<reference evidence="2 3" key="1">
    <citation type="submission" date="2021-04" db="EMBL/GenBank/DDBJ databases">
        <authorList>
            <person name="Bliznina A."/>
        </authorList>
    </citation>
    <scope>NUCLEOTIDE SEQUENCE [LARGE SCALE GENOMIC DNA]</scope>
</reference>
<evidence type="ECO:0000313" key="3">
    <source>
        <dbReference type="Proteomes" id="UP001158576"/>
    </source>
</evidence>
<evidence type="ECO:0000256" key="1">
    <source>
        <dbReference type="SAM" id="Phobius"/>
    </source>
</evidence>
<protein>
    <submittedName>
        <fullName evidence="2">Oidioi.mRNA.OKI2018_I69.XSR.g14053.t1.cds</fullName>
    </submittedName>
</protein>
<gene>
    <name evidence="2" type="ORF">OKIOD_LOCUS5611</name>
</gene>
<proteinExistence type="predicted"/>
<dbReference type="EMBL" id="OU015569">
    <property type="protein sequence ID" value="CAG5095149.1"/>
    <property type="molecule type" value="Genomic_DNA"/>
</dbReference>
<evidence type="ECO:0000313" key="2">
    <source>
        <dbReference type="EMBL" id="CAG5095149.1"/>
    </source>
</evidence>
<sequence>MEESLYCFLLARCIVVHAEDLVDATAEFDGHLASEVRNYGEINSDIITYIHRYGDVFAEELMNRGRSFKERVQPEEINGENFQERLQEECEFLDQMAINYARKMKKEAYRRLCKNAFQRSVEATEQILHDDSIEAPAENASIEERIYIRRVRNSSTSTVDLTVECHGLRVNTYEQLEIEEGGKPSGRQRRRVDDILRDVAIYFFLLCVICIPCAVFLILRNQ</sequence>
<accession>A0ABN7SDI5</accession>
<dbReference type="Proteomes" id="UP001158576">
    <property type="component" value="Chromosome XSR"/>
</dbReference>
<keyword evidence="3" id="KW-1185">Reference proteome</keyword>
<name>A0ABN7SDI5_OIKDI</name>
<keyword evidence="1" id="KW-0812">Transmembrane</keyword>